<dbReference type="EMBL" id="UINC01093564">
    <property type="protein sequence ID" value="SVC48078.1"/>
    <property type="molecule type" value="Genomic_DNA"/>
</dbReference>
<name>A0A382MHV7_9ZZZZ</name>
<accession>A0A382MHV7</accession>
<evidence type="ECO:0000313" key="1">
    <source>
        <dbReference type="EMBL" id="SVC48078.1"/>
    </source>
</evidence>
<reference evidence="1" key="1">
    <citation type="submission" date="2018-05" db="EMBL/GenBank/DDBJ databases">
        <authorList>
            <person name="Lanie J.A."/>
            <person name="Ng W.-L."/>
            <person name="Kazmierczak K.M."/>
            <person name="Andrzejewski T.M."/>
            <person name="Davidsen T.M."/>
            <person name="Wayne K.J."/>
            <person name="Tettelin H."/>
            <person name="Glass J.I."/>
            <person name="Rusch D."/>
            <person name="Podicherti R."/>
            <person name="Tsui H.-C.T."/>
            <person name="Winkler M.E."/>
        </authorList>
    </citation>
    <scope>NUCLEOTIDE SEQUENCE</scope>
</reference>
<sequence length="59" mass="7100">MQTHCKDLVHTLVRHDMFSGKTRGLGQITRDILNFFGNVVKVFRLKYPSRYWLYNTKIR</sequence>
<gene>
    <name evidence="1" type="ORF">METZ01_LOCUS300932</name>
</gene>
<proteinExistence type="predicted"/>
<dbReference type="AlphaFoldDB" id="A0A382MHV7"/>
<feature type="non-terminal residue" evidence="1">
    <location>
        <position position="59"/>
    </location>
</feature>
<protein>
    <submittedName>
        <fullName evidence="1">Uncharacterized protein</fullName>
    </submittedName>
</protein>
<organism evidence="1">
    <name type="scientific">marine metagenome</name>
    <dbReference type="NCBI Taxonomy" id="408172"/>
    <lineage>
        <taxon>unclassified sequences</taxon>
        <taxon>metagenomes</taxon>
        <taxon>ecological metagenomes</taxon>
    </lineage>
</organism>